<name>A0A6A4W0R7_AMPAM</name>
<dbReference type="Pfam" id="PF14656">
    <property type="entry name" value="RAB3GAP2_C"/>
    <property type="match status" value="1"/>
</dbReference>
<dbReference type="EMBL" id="VIIS01001620">
    <property type="protein sequence ID" value="KAF0295381.1"/>
    <property type="molecule type" value="Genomic_DNA"/>
</dbReference>
<evidence type="ECO:0000256" key="1">
    <source>
        <dbReference type="SAM" id="MobiDB-lite"/>
    </source>
</evidence>
<feature type="region of interest" description="Disordered" evidence="1">
    <location>
        <begin position="165"/>
        <end position="184"/>
    </location>
</feature>
<dbReference type="AlphaFoldDB" id="A0A6A4W0R7"/>
<dbReference type="OrthoDB" id="2019917at2759"/>
<feature type="domain" description="Rab3GAP regulatory subunit C-terminal" evidence="2">
    <location>
        <begin position="260"/>
        <end position="860"/>
    </location>
</feature>
<feature type="region of interest" description="Disordered" evidence="1">
    <location>
        <begin position="442"/>
        <end position="494"/>
    </location>
</feature>
<evidence type="ECO:0000259" key="2">
    <source>
        <dbReference type="Pfam" id="PF14656"/>
    </source>
</evidence>
<dbReference type="InterPro" id="IPR029257">
    <property type="entry name" value="RAB3GAP2_C"/>
</dbReference>
<keyword evidence="4" id="KW-1185">Reference proteome</keyword>
<sequence>MSKYPGFRSHFHPSTPPLSHSERSSRRAHGQHLLRELRAQLRAPPPDAAGYLRSQLSALRTAGARQQALEAVLACRRLTSADMEAAVDAVLDAYTGHEPSALSHECQSLLQTAMAYRRLLSAYDVLERLEAAPPPYQQPEEDLSTAVKADLSELLRLSPTRTAELVSRLDPAPSPTSEGDGEPRARVTFAAERRVGPAAFLACLEVTAPHGQAAVSVRKSLTEEERRQLAALLFGACLSLPEAPDEWRAAVLRCGVPAAQLLRLLADCWLESGAPLRPQHLVGLAALLTTVAAQTADQPGSPAAGGASLWQEVQEQIAESPALRRALALATVCRAVAIKMEEQRYAAALEKRFGKAAEAGEDVPVPSRSAAVSGDWEQLTEQTVSWDLLLHQLNDVTALCDVIPAAHRADVTLRALLTKGPGAVSELVARWLLEVGVEPADLAPPPPAAAPAQEAPPEDASEAAAAPAPDEPPPVAEWGREAAEPTTEEGRRRQRIQDWVSPLAARFPHSVRPDTLLLNLAWEEAAAWNRHREHTDRLRRAVAFAAHIGNAHLRYGACCLLWSAVLCRPCAALAGLLQRSGHRPEDALCRRELQLPQHQLPSLTDACSELLEQLLKALITSEVERPPVLYSDNLWTAAAGRADSLLALAVRQRPCSEELASLHLQAVDVMRAQVHLDLRGVHPYGCFTEKDGGLLFSELSARYTPPPAVDQTVRCRREALLQRWVTAAVGLVTERPDGQAELAEAALWERRCREAARGWDIAEDVVRRRYALDLYSAGHDLAAQEVLLGLTSAAGLPSQLLLLAGARVRHYIHSSSNMMPLLARLTMNCADFIEIANTPLQCPSVPLERTLALLRHVVRLQPDSASECRLAMEMVDLVESLVSDAAKGSH</sequence>
<feature type="region of interest" description="Disordered" evidence="1">
    <location>
        <begin position="1"/>
        <end position="30"/>
    </location>
</feature>
<organism evidence="3 4">
    <name type="scientific">Amphibalanus amphitrite</name>
    <name type="common">Striped barnacle</name>
    <name type="synonym">Balanus amphitrite</name>
    <dbReference type="NCBI Taxonomy" id="1232801"/>
    <lineage>
        <taxon>Eukaryota</taxon>
        <taxon>Metazoa</taxon>
        <taxon>Ecdysozoa</taxon>
        <taxon>Arthropoda</taxon>
        <taxon>Crustacea</taxon>
        <taxon>Multicrustacea</taxon>
        <taxon>Cirripedia</taxon>
        <taxon>Thoracica</taxon>
        <taxon>Thoracicalcarea</taxon>
        <taxon>Balanomorpha</taxon>
        <taxon>Balanoidea</taxon>
        <taxon>Balanidae</taxon>
        <taxon>Amphibalaninae</taxon>
        <taxon>Amphibalanus</taxon>
    </lineage>
</organism>
<evidence type="ECO:0000313" key="3">
    <source>
        <dbReference type="EMBL" id="KAF0295381.1"/>
    </source>
</evidence>
<proteinExistence type="predicted"/>
<feature type="compositionally biased region" description="Basic and acidic residues" evidence="1">
    <location>
        <begin position="478"/>
        <end position="491"/>
    </location>
</feature>
<comment type="caution">
    <text evidence="3">The sequence shown here is derived from an EMBL/GenBank/DDBJ whole genome shotgun (WGS) entry which is preliminary data.</text>
</comment>
<gene>
    <name evidence="3" type="primary">Rab3gap2_1</name>
    <name evidence="3" type="ORF">FJT64_000627</name>
</gene>
<evidence type="ECO:0000313" key="4">
    <source>
        <dbReference type="Proteomes" id="UP000440578"/>
    </source>
</evidence>
<protein>
    <submittedName>
        <fullName evidence="3">Rab3 GTPase-activating protein non-catalytic subunit</fullName>
    </submittedName>
</protein>
<dbReference type="Proteomes" id="UP000440578">
    <property type="component" value="Unassembled WGS sequence"/>
</dbReference>
<reference evidence="3 4" key="1">
    <citation type="submission" date="2019-07" db="EMBL/GenBank/DDBJ databases">
        <title>Draft genome assembly of a fouling barnacle, Amphibalanus amphitrite (Darwin, 1854): The first reference genome for Thecostraca.</title>
        <authorList>
            <person name="Kim W."/>
        </authorList>
    </citation>
    <scope>NUCLEOTIDE SEQUENCE [LARGE SCALE GENOMIC DNA]</scope>
    <source>
        <strain evidence="3">SNU_AA5</strain>
        <tissue evidence="3">Soma without cirri and trophi</tissue>
    </source>
</reference>
<accession>A0A6A4W0R7</accession>